<sequence length="204" mass="22384">MVVCDKQIRHGEEGGIHNARSPAKHDHPDTVLRQGHQRHPQAVEEQPADVDTLSPEALDEPFDDQGVAGTGQRVHGHAPAAEPDARFVQQILFGTVECLQRMPYNSLADKIGKVERIADVRHPAEQVRQADHPQRVRHIDDRQQGVSRPFSSTLRLTLLPTLASPLAGDLDAGGPLKLVSVKFSPGILAVLMLERLNPLNTVEC</sequence>
<dbReference type="AlphaFoldDB" id="A0A8W7Q0Q0"/>
<accession>A0A8W7Q0Q0</accession>
<dbReference type="Proteomes" id="UP000075882">
    <property type="component" value="Unassembled WGS sequence"/>
</dbReference>
<proteinExistence type="predicted"/>
<name>A0A8W7Q0Q0_ANOCL</name>
<evidence type="ECO:0000313" key="2">
    <source>
        <dbReference type="EnsemblMetazoa" id="ACOM040153-PA.1"/>
    </source>
</evidence>
<feature type="compositionally biased region" description="Basic and acidic residues" evidence="1">
    <location>
        <begin position="1"/>
        <end position="15"/>
    </location>
</feature>
<reference evidence="2" key="1">
    <citation type="submission" date="2022-08" db="UniProtKB">
        <authorList>
            <consortium name="EnsemblMetazoa"/>
        </authorList>
    </citation>
    <scope>IDENTIFICATION</scope>
</reference>
<evidence type="ECO:0000256" key="1">
    <source>
        <dbReference type="SAM" id="MobiDB-lite"/>
    </source>
</evidence>
<feature type="region of interest" description="Disordered" evidence="1">
    <location>
        <begin position="1"/>
        <end position="56"/>
    </location>
</feature>
<protein>
    <submittedName>
        <fullName evidence="2">Uncharacterized protein</fullName>
    </submittedName>
</protein>
<organism evidence="2">
    <name type="scientific">Anopheles coluzzii</name>
    <name type="common">African malaria mosquito</name>
    <dbReference type="NCBI Taxonomy" id="1518534"/>
    <lineage>
        <taxon>Eukaryota</taxon>
        <taxon>Metazoa</taxon>
        <taxon>Ecdysozoa</taxon>
        <taxon>Arthropoda</taxon>
        <taxon>Hexapoda</taxon>
        <taxon>Insecta</taxon>
        <taxon>Pterygota</taxon>
        <taxon>Neoptera</taxon>
        <taxon>Endopterygota</taxon>
        <taxon>Diptera</taxon>
        <taxon>Nematocera</taxon>
        <taxon>Culicoidea</taxon>
        <taxon>Culicidae</taxon>
        <taxon>Anophelinae</taxon>
        <taxon>Anopheles</taxon>
    </lineage>
</organism>
<dbReference type="EnsemblMetazoa" id="ACOM040153-RA">
    <property type="protein sequence ID" value="ACOM040153-PA.1"/>
    <property type="gene ID" value="ACOM040153"/>
</dbReference>